<evidence type="ECO:0000313" key="2">
    <source>
        <dbReference type="Proteomes" id="UP001218218"/>
    </source>
</evidence>
<proteinExistence type="predicted"/>
<keyword evidence="2" id="KW-1185">Reference proteome</keyword>
<dbReference type="PANTHER" id="PTHR33973:SF4">
    <property type="entry name" value="OS07G0153300 PROTEIN"/>
    <property type="match status" value="1"/>
</dbReference>
<feature type="non-terminal residue" evidence="1">
    <location>
        <position position="433"/>
    </location>
</feature>
<reference evidence="1" key="1">
    <citation type="submission" date="2023-03" db="EMBL/GenBank/DDBJ databases">
        <title>Massive genome expansion in bonnet fungi (Mycena s.s.) driven by repeated elements and novel gene families across ecological guilds.</title>
        <authorList>
            <consortium name="Lawrence Berkeley National Laboratory"/>
            <person name="Harder C.B."/>
            <person name="Miyauchi S."/>
            <person name="Viragh M."/>
            <person name="Kuo A."/>
            <person name="Thoen E."/>
            <person name="Andreopoulos B."/>
            <person name="Lu D."/>
            <person name="Skrede I."/>
            <person name="Drula E."/>
            <person name="Henrissat B."/>
            <person name="Morin E."/>
            <person name="Kohler A."/>
            <person name="Barry K."/>
            <person name="LaButti K."/>
            <person name="Morin E."/>
            <person name="Salamov A."/>
            <person name="Lipzen A."/>
            <person name="Mereny Z."/>
            <person name="Hegedus B."/>
            <person name="Baldrian P."/>
            <person name="Stursova M."/>
            <person name="Weitz H."/>
            <person name="Taylor A."/>
            <person name="Grigoriev I.V."/>
            <person name="Nagy L.G."/>
            <person name="Martin F."/>
            <person name="Kauserud H."/>
        </authorList>
    </citation>
    <scope>NUCLEOTIDE SEQUENCE</scope>
    <source>
        <strain evidence="1">CBHHK002</strain>
    </source>
</reference>
<protein>
    <submittedName>
        <fullName evidence="1">Uncharacterized protein</fullName>
    </submittedName>
</protein>
<dbReference type="Proteomes" id="UP001218218">
    <property type="component" value="Unassembled WGS sequence"/>
</dbReference>
<gene>
    <name evidence="1" type="ORF">DFH08DRAFT_774239</name>
</gene>
<dbReference type="InterPro" id="IPR010775">
    <property type="entry name" value="DUF1365"/>
</dbReference>
<organism evidence="1 2">
    <name type="scientific">Mycena albidolilacea</name>
    <dbReference type="NCBI Taxonomy" id="1033008"/>
    <lineage>
        <taxon>Eukaryota</taxon>
        <taxon>Fungi</taxon>
        <taxon>Dikarya</taxon>
        <taxon>Basidiomycota</taxon>
        <taxon>Agaricomycotina</taxon>
        <taxon>Agaricomycetes</taxon>
        <taxon>Agaricomycetidae</taxon>
        <taxon>Agaricales</taxon>
        <taxon>Marasmiineae</taxon>
        <taxon>Mycenaceae</taxon>
        <taxon>Mycena</taxon>
    </lineage>
</organism>
<dbReference type="AlphaFoldDB" id="A0AAD7EUV0"/>
<evidence type="ECO:0000313" key="1">
    <source>
        <dbReference type="EMBL" id="KAJ7353291.1"/>
    </source>
</evidence>
<dbReference type="EMBL" id="JARIHO010000011">
    <property type="protein sequence ID" value="KAJ7353291.1"/>
    <property type="molecule type" value="Genomic_DNA"/>
</dbReference>
<accession>A0AAD7EUV0</accession>
<sequence length="433" mass="47822">MGGTPSYPRGYILENQVTHARFFPTGHAFTYPTVSLLVSLNALESHGLDLGCGWIFGYGGRWARLVGLRPAPYLTENGGSIRQRLEKVLVDRGFGGELEDAWMMTMPSLLGFEGINPLTVYFCYRPGGQFFLAVLEVHNTFGESHVYCLEIDKGEDKLPARGFDHQWTIPRAFHVSPFNDRRGFYTISINNPTHPPTGVCYPETSVPPRPSIRVHLHTQSDDPVPVPGPLKLSALLRSTSATPLTSRSLILTLSRAPFDLFLSFARIVYHAWILHYKKRLDVFIRPEPVPATWAAPNPNSDSLLPVEGGVRWLDEGPLEAYARRQVETFLRRRVDETGVPVSLVPGNPSLATRTFSPSSSANPNANTDAGLTISYLSPRLYTILLLAPSPQHALLLGTTERIFRASSATLFHATFSSAASPSPGAPLSRRQHL</sequence>
<dbReference type="PANTHER" id="PTHR33973">
    <property type="entry name" value="OS07G0153300 PROTEIN"/>
    <property type="match status" value="1"/>
</dbReference>
<name>A0AAD7EUV0_9AGAR</name>
<comment type="caution">
    <text evidence="1">The sequence shown here is derived from an EMBL/GenBank/DDBJ whole genome shotgun (WGS) entry which is preliminary data.</text>
</comment>
<dbReference type="Pfam" id="PF07103">
    <property type="entry name" value="DUF1365"/>
    <property type="match status" value="1"/>
</dbReference>